<proteinExistence type="predicted"/>
<keyword evidence="1" id="KW-0472">Membrane</keyword>
<accession>A0A511J8H3</accession>
<dbReference type="PROSITE" id="PS50887">
    <property type="entry name" value="GGDEF"/>
    <property type="match status" value="1"/>
</dbReference>
<evidence type="ECO:0000259" key="5">
    <source>
        <dbReference type="PROSITE" id="PS50887"/>
    </source>
</evidence>
<dbReference type="InterPro" id="IPR035965">
    <property type="entry name" value="PAS-like_dom_sf"/>
</dbReference>
<gene>
    <name evidence="6" type="ORF">CCO02nite_09580</name>
</gene>
<dbReference type="SMART" id="SM00091">
    <property type="entry name" value="PAS"/>
    <property type="match status" value="2"/>
</dbReference>
<evidence type="ECO:0000259" key="2">
    <source>
        <dbReference type="PROSITE" id="PS50112"/>
    </source>
</evidence>
<keyword evidence="7" id="KW-1185">Reference proteome</keyword>
<dbReference type="CDD" id="cd01949">
    <property type="entry name" value="GGDEF"/>
    <property type="match status" value="1"/>
</dbReference>
<dbReference type="Pfam" id="PF00990">
    <property type="entry name" value="GGDEF"/>
    <property type="match status" value="1"/>
</dbReference>
<evidence type="ECO:0000313" key="6">
    <source>
        <dbReference type="EMBL" id="GEL94300.1"/>
    </source>
</evidence>
<dbReference type="Gene3D" id="3.30.450.20">
    <property type="entry name" value="PAS domain"/>
    <property type="match status" value="2"/>
</dbReference>
<dbReference type="AlphaFoldDB" id="A0A511J8H3"/>
<dbReference type="InterPro" id="IPR013656">
    <property type="entry name" value="PAS_4"/>
</dbReference>
<dbReference type="SMART" id="SM00086">
    <property type="entry name" value="PAC"/>
    <property type="match status" value="1"/>
</dbReference>
<evidence type="ECO:0008006" key="8">
    <source>
        <dbReference type="Google" id="ProtNLM"/>
    </source>
</evidence>
<organism evidence="6 7">
    <name type="scientific">Cellulomonas composti</name>
    <dbReference type="NCBI Taxonomy" id="266130"/>
    <lineage>
        <taxon>Bacteria</taxon>
        <taxon>Bacillati</taxon>
        <taxon>Actinomycetota</taxon>
        <taxon>Actinomycetes</taxon>
        <taxon>Micrococcales</taxon>
        <taxon>Cellulomonadaceae</taxon>
        <taxon>Cellulomonas</taxon>
    </lineage>
</organism>
<feature type="domain" description="PAC" evidence="3">
    <location>
        <begin position="272"/>
        <end position="324"/>
    </location>
</feature>
<feature type="domain" description="GGDEF" evidence="5">
    <location>
        <begin position="355"/>
        <end position="490"/>
    </location>
</feature>
<dbReference type="Gene3D" id="3.20.20.450">
    <property type="entry name" value="EAL domain"/>
    <property type="match status" value="1"/>
</dbReference>
<dbReference type="CDD" id="cd01948">
    <property type="entry name" value="EAL"/>
    <property type="match status" value="1"/>
</dbReference>
<dbReference type="Pfam" id="PF08448">
    <property type="entry name" value="PAS_4"/>
    <property type="match status" value="1"/>
</dbReference>
<dbReference type="NCBIfam" id="TIGR00254">
    <property type="entry name" value="GGDEF"/>
    <property type="match status" value="1"/>
</dbReference>
<dbReference type="SUPFAM" id="SSF55073">
    <property type="entry name" value="Nucleotide cyclase"/>
    <property type="match status" value="1"/>
</dbReference>
<dbReference type="SUPFAM" id="SSF141868">
    <property type="entry name" value="EAL domain-like"/>
    <property type="match status" value="1"/>
</dbReference>
<feature type="transmembrane region" description="Helical" evidence="1">
    <location>
        <begin position="20"/>
        <end position="40"/>
    </location>
</feature>
<evidence type="ECO:0000313" key="7">
    <source>
        <dbReference type="Proteomes" id="UP000321720"/>
    </source>
</evidence>
<dbReference type="PANTHER" id="PTHR44757">
    <property type="entry name" value="DIGUANYLATE CYCLASE DGCP"/>
    <property type="match status" value="1"/>
</dbReference>
<dbReference type="PROSITE" id="PS50112">
    <property type="entry name" value="PAS"/>
    <property type="match status" value="1"/>
</dbReference>
<dbReference type="PROSITE" id="PS50883">
    <property type="entry name" value="EAL"/>
    <property type="match status" value="1"/>
</dbReference>
<dbReference type="InterPro" id="IPR029787">
    <property type="entry name" value="Nucleotide_cyclase"/>
</dbReference>
<sequence length="749" mass="79569">MSSAATSAFGYLGVDERLGAVSVVISFIAISSLVWVLVLMGRQRREVDRANELLALSRELRHRYDALQSVTKEGVLVVSLDGTLLDISERAATILGVDGDASIGRRLTDLPVVLVNEQGLAMNPSAVLGYRTGAGRAGYTVDSELVGVALPGGTSPQARMVQVASQLVPAGDGEAPAVLTTLVDVTGSRQVEAALSRSETQFRVAMENAPIGMALVDLDWNIVEANTALAELLGTSAEALRGYPMEALGPPESRAGERLEVDRLLGGGQHRFSLEKRYQRADDHLVWVVLDAALVRTPSGEPDHFVVQVRDSTESRLQAEMLTHRAMHDPLTGLANRTLLQEVLQSVLEQPGVVDRVAVLACDLDGFKEINDRYGHPAGDEVLVHVAGVLRAATARRGTVARLGGDEFVVVVQDVDGPKAVFEVAAAIHAGLAEPVRVARRRLPVAASIGIALADPDTVAGGAPVLLAAADAALYKAKGAGRGRTEVYDQTMSRSSGHDLLRELSAALEAGELVVHYQPIVDLADGRVVGYEALVRWQHPYRGLLLPAAFLPLAQEAGMAVPLGQYVASRVAEFVATSPDRSTWVSVNVSADQLGDGEFATTLLAEISRHRLMAGRIVVELTESSLVASGTRIRHELTQLSAAGVPILLDDFGTGVSPLSYLRELPVAGVKLDMSFTSGIPDDPTAGKVVRALGALARELAMVTIAEGIEHSEQADYLYRNGWRYGQGWLYGGAQPAESIVPTETGAAQ</sequence>
<dbReference type="InterPro" id="IPR000160">
    <property type="entry name" value="GGDEF_dom"/>
</dbReference>
<dbReference type="InterPro" id="IPR000014">
    <property type="entry name" value="PAS"/>
</dbReference>
<dbReference type="SMART" id="SM00267">
    <property type="entry name" value="GGDEF"/>
    <property type="match status" value="1"/>
</dbReference>
<dbReference type="NCBIfam" id="TIGR00229">
    <property type="entry name" value="sensory_box"/>
    <property type="match status" value="1"/>
</dbReference>
<feature type="domain" description="PAS" evidence="2">
    <location>
        <begin position="198"/>
        <end position="268"/>
    </location>
</feature>
<protein>
    <recommendedName>
        <fullName evidence="8">GGDEF domain-containing protein</fullName>
    </recommendedName>
</protein>
<dbReference type="EMBL" id="BJWG01000003">
    <property type="protein sequence ID" value="GEL94300.1"/>
    <property type="molecule type" value="Genomic_DNA"/>
</dbReference>
<dbReference type="RefSeq" id="WP_146841911.1">
    <property type="nucleotide sequence ID" value="NZ_BJWG01000003.1"/>
</dbReference>
<evidence type="ECO:0000259" key="4">
    <source>
        <dbReference type="PROSITE" id="PS50883"/>
    </source>
</evidence>
<keyword evidence="1" id="KW-1133">Transmembrane helix</keyword>
<dbReference type="PROSITE" id="PS50113">
    <property type="entry name" value="PAC"/>
    <property type="match status" value="1"/>
</dbReference>
<dbReference type="Pfam" id="PF13426">
    <property type="entry name" value="PAS_9"/>
    <property type="match status" value="1"/>
</dbReference>
<feature type="domain" description="EAL" evidence="4">
    <location>
        <begin position="497"/>
        <end position="748"/>
    </location>
</feature>
<evidence type="ECO:0000256" key="1">
    <source>
        <dbReference type="SAM" id="Phobius"/>
    </source>
</evidence>
<dbReference type="Proteomes" id="UP000321720">
    <property type="component" value="Unassembled WGS sequence"/>
</dbReference>
<dbReference type="SUPFAM" id="SSF55785">
    <property type="entry name" value="PYP-like sensor domain (PAS domain)"/>
    <property type="match status" value="2"/>
</dbReference>
<name>A0A511J8H3_9CELL</name>
<dbReference type="PANTHER" id="PTHR44757:SF2">
    <property type="entry name" value="BIOFILM ARCHITECTURE MAINTENANCE PROTEIN MBAA"/>
    <property type="match status" value="1"/>
</dbReference>
<dbReference type="SMART" id="SM00052">
    <property type="entry name" value="EAL"/>
    <property type="match status" value="1"/>
</dbReference>
<dbReference type="InterPro" id="IPR052155">
    <property type="entry name" value="Biofilm_reg_signaling"/>
</dbReference>
<dbReference type="InterPro" id="IPR001610">
    <property type="entry name" value="PAC"/>
</dbReference>
<dbReference type="InterPro" id="IPR043128">
    <property type="entry name" value="Rev_trsase/Diguanyl_cyclase"/>
</dbReference>
<evidence type="ECO:0000259" key="3">
    <source>
        <dbReference type="PROSITE" id="PS50113"/>
    </source>
</evidence>
<dbReference type="InterPro" id="IPR035919">
    <property type="entry name" value="EAL_sf"/>
</dbReference>
<dbReference type="InterPro" id="IPR000700">
    <property type="entry name" value="PAS-assoc_C"/>
</dbReference>
<keyword evidence="1" id="KW-0812">Transmembrane</keyword>
<dbReference type="OrthoDB" id="23692at2"/>
<comment type="caution">
    <text evidence="6">The sequence shown here is derived from an EMBL/GenBank/DDBJ whole genome shotgun (WGS) entry which is preliminary data.</text>
</comment>
<dbReference type="Gene3D" id="3.30.70.270">
    <property type="match status" value="1"/>
</dbReference>
<reference evidence="6 7" key="1">
    <citation type="submission" date="2019-07" db="EMBL/GenBank/DDBJ databases">
        <title>Whole genome shotgun sequence of Cellulomonas composti NBRC 100758.</title>
        <authorList>
            <person name="Hosoyama A."/>
            <person name="Uohara A."/>
            <person name="Ohji S."/>
            <person name="Ichikawa N."/>
        </authorList>
    </citation>
    <scope>NUCLEOTIDE SEQUENCE [LARGE SCALE GENOMIC DNA]</scope>
    <source>
        <strain evidence="6 7">NBRC 100758</strain>
    </source>
</reference>
<dbReference type="Pfam" id="PF00563">
    <property type="entry name" value="EAL"/>
    <property type="match status" value="1"/>
</dbReference>
<dbReference type="InterPro" id="IPR001633">
    <property type="entry name" value="EAL_dom"/>
</dbReference>
<dbReference type="CDD" id="cd00130">
    <property type="entry name" value="PAS"/>
    <property type="match status" value="1"/>
</dbReference>